<comment type="caution">
    <text evidence="2">The sequence shown here is derived from an EMBL/GenBank/DDBJ whole genome shotgun (WGS) entry which is preliminary data.</text>
</comment>
<protein>
    <submittedName>
        <fullName evidence="2">Uncharacterized protein</fullName>
    </submittedName>
</protein>
<reference evidence="2 3" key="1">
    <citation type="submission" date="2019-07" db="EMBL/GenBank/DDBJ databases">
        <title>Genomes of Cafeteria roenbergensis.</title>
        <authorList>
            <person name="Fischer M.G."/>
            <person name="Hackl T."/>
            <person name="Roman M."/>
        </authorList>
    </citation>
    <scope>NUCLEOTIDE SEQUENCE [LARGE SCALE GENOMIC DNA]</scope>
    <source>
        <strain evidence="2 3">BVI</strain>
    </source>
</reference>
<dbReference type="Proteomes" id="UP000323011">
    <property type="component" value="Unassembled WGS sequence"/>
</dbReference>
<keyword evidence="3" id="KW-1185">Reference proteome</keyword>
<dbReference type="EMBL" id="VLTN01000046">
    <property type="protein sequence ID" value="KAA0149151.1"/>
    <property type="molecule type" value="Genomic_DNA"/>
</dbReference>
<name>A0A5A8CBI7_CAFRO</name>
<evidence type="ECO:0000313" key="2">
    <source>
        <dbReference type="EMBL" id="KAA0149151.1"/>
    </source>
</evidence>
<sequence>MASLCHTYALASAAVPLEDQPVPQPQSEADLDSSGTAAGSADFDDALVSLVIGEEETLSLRSTREADTIKP</sequence>
<evidence type="ECO:0000313" key="3">
    <source>
        <dbReference type="Proteomes" id="UP000323011"/>
    </source>
</evidence>
<evidence type="ECO:0000256" key="1">
    <source>
        <dbReference type="SAM" id="MobiDB-lite"/>
    </source>
</evidence>
<feature type="region of interest" description="Disordered" evidence="1">
    <location>
        <begin position="16"/>
        <end position="40"/>
    </location>
</feature>
<accession>A0A5A8CBI7</accession>
<gene>
    <name evidence="2" type="ORF">FNF29_06239</name>
</gene>
<proteinExistence type="predicted"/>
<dbReference type="AlphaFoldDB" id="A0A5A8CBI7"/>
<organism evidence="2 3">
    <name type="scientific">Cafeteria roenbergensis</name>
    <name type="common">Marine flagellate</name>
    <dbReference type="NCBI Taxonomy" id="33653"/>
    <lineage>
        <taxon>Eukaryota</taxon>
        <taxon>Sar</taxon>
        <taxon>Stramenopiles</taxon>
        <taxon>Bigyra</taxon>
        <taxon>Opalozoa</taxon>
        <taxon>Bicosoecida</taxon>
        <taxon>Cafeteriaceae</taxon>
        <taxon>Cafeteria</taxon>
    </lineage>
</organism>